<dbReference type="FunFam" id="1.20.1510.10:FF:000005">
    <property type="entry name" value="Putative Cation diffusion facilitator 1"/>
    <property type="match status" value="1"/>
</dbReference>
<sequence>MFMDPKVDVDQLYRRVDSLRSMRPFGLIGRARRLTDWSRYRVSDAKLAKLKSNRKLRKFYTDQNELIDRYVDVDRLLDTGIHYEMIRNYEENTSSGSSSGTSDEETEEDENENADNQRPHDIESGEAATTANIPATVADATITSSGTATSKPSHLTSVPIAKSSSKFSNTSHHHAPNKGVPGNIDSEGARVLGVGQESTGRTVLVAIYINFVVNILLLFAKVIVAYSSKSMSIVASLVDSVLDFLSTLIILFANKYAARKSYRFPIGRKRLEPIGVLVFSIVIIISFLQVLISSLERLLNPDHSIVRLTGPAIGIMASTVFVKFLCYLWCSSIQNSSVQALAEDAKTDVVFNTFSLIFPLIESIFLLWWVDAAGACCLCLYVIFQWAVITFEHIDHLSGSHASREDYHEILYLVTRFSDKISAVKNYRIYHQGDLVNVEVDIVISDRHLQLRDCHDLGESLQYAIETLPFVERCFVHLDYKVRNYIGHIEN</sequence>
<dbReference type="InParanoid" id="A0A448YLU3"/>
<feature type="transmembrane region" description="Helical" evidence="7">
    <location>
        <begin position="350"/>
        <end position="370"/>
    </location>
</feature>
<dbReference type="OrthoDB" id="78296at2759"/>
<dbReference type="SUPFAM" id="SSF160240">
    <property type="entry name" value="Cation efflux protein cytoplasmic domain-like"/>
    <property type="match status" value="1"/>
</dbReference>
<evidence type="ECO:0000313" key="9">
    <source>
        <dbReference type="EMBL" id="VEU21919.1"/>
    </source>
</evidence>
<feature type="region of interest" description="Disordered" evidence="6">
    <location>
        <begin position="162"/>
        <end position="184"/>
    </location>
</feature>
<keyword evidence="4 7" id="KW-1133">Transmembrane helix</keyword>
<feature type="domain" description="Cation efflux protein transmembrane" evidence="8">
    <location>
        <begin position="208"/>
        <end position="387"/>
    </location>
</feature>
<feature type="compositionally biased region" description="Acidic residues" evidence="6">
    <location>
        <begin position="102"/>
        <end position="113"/>
    </location>
</feature>
<dbReference type="STRING" id="13370.A0A448YLU3"/>
<dbReference type="GO" id="GO:0098771">
    <property type="term" value="P:inorganic ion homeostasis"/>
    <property type="evidence" value="ECO:0007669"/>
    <property type="project" value="UniProtKB-ARBA"/>
</dbReference>
<feature type="transmembrane region" description="Helical" evidence="7">
    <location>
        <begin position="233"/>
        <end position="253"/>
    </location>
</feature>
<reference evidence="9 10" key="1">
    <citation type="submission" date="2018-12" db="EMBL/GenBank/DDBJ databases">
        <authorList>
            <person name="Tiukova I."/>
            <person name="Dainat J."/>
        </authorList>
    </citation>
    <scope>NUCLEOTIDE SEQUENCE [LARGE SCALE GENOMIC DNA]</scope>
</reference>
<keyword evidence="3 7" id="KW-0812">Transmembrane</keyword>
<evidence type="ECO:0000256" key="1">
    <source>
        <dbReference type="ARBA" id="ARBA00004141"/>
    </source>
</evidence>
<feature type="region of interest" description="Disordered" evidence="6">
    <location>
        <begin position="88"/>
        <end position="130"/>
    </location>
</feature>
<dbReference type="InterPro" id="IPR002524">
    <property type="entry name" value="Cation_efflux"/>
</dbReference>
<comment type="subcellular location">
    <subcellularLocation>
        <location evidence="1">Membrane</location>
        <topology evidence="1">Multi-pass membrane protein</topology>
    </subcellularLocation>
</comment>
<evidence type="ECO:0000256" key="6">
    <source>
        <dbReference type="SAM" id="MobiDB-lite"/>
    </source>
</evidence>
<dbReference type="Gene3D" id="3.30.70.1350">
    <property type="entry name" value="Cation efflux protein, cytoplasmic domain"/>
    <property type="match status" value="1"/>
</dbReference>
<name>A0A448YLU3_BRENA</name>
<dbReference type="Proteomes" id="UP000290900">
    <property type="component" value="Unassembled WGS sequence"/>
</dbReference>
<dbReference type="PANTHER" id="PTHR43840:SF4">
    <property type="entry name" value="CDF DIVALENT METAL CATION TRANSPORTER (EUROFUNG)"/>
    <property type="match status" value="1"/>
</dbReference>
<dbReference type="InterPro" id="IPR027469">
    <property type="entry name" value="Cation_efflux_TMD_sf"/>
</dbReference>
<dbReference type="InterPro" id="IPR036837">
    <property type="entry name" value="Cation_efflux_CTD_sf"/>
</dbReference>
<feature type="compositionally biased region" description="Low complexity" evidence="6">
    <location>
        <begin position="91"/>
        <end position="101"/>
    </location>
</feature>
<dbReference type="SUPFAM" id="SSF161111">
    <property type="entry name" value="Cation efflux protein transmembrane domain-like"/>
    <property type="match status" value="1"/>
</dbReference>
<protein>
    <submittedName>
        <fullName evidence="9">DEKNAAC102949</fullName>
    </submittedName>
</protein>
<evidence type="ECO:0000259" key="8">
    <source>
        <dbReference type="Pfam" id="PF01545"/>
    </source>
</evidence>
<dbReference type="Pfam" id="PF01545">
    <property type="entry name" value="Cation_efflux"/>
    <property type="match status" value="1"/>
</dbReference>
<dbReference type="InterPro" id="IPR058533">
    <property type="entry name" value="Cation_efflux_TM"/>
</dbReference>
<dbReference type="PANTHER" id="PTHR43840">
    <property type="entry name" value="MITOCHONDRIAL METAL TRANSPORTER 1-RELATED"/>
    <property type="match status" value="1"/>
</dbReference>
<organism evidence="9 10">
    <name type="scientific">Brettanomyces naardenensis</name>
    <name type="common">Yeast</name>
    <dbReference type="NCBI Taxonomy" id="13370"/>
    <lineage>
        <taxon>Eukaryota</taxon>
        <taxon>Fungi</taxon>
        <taxon>Dikarya</taxon>
        <taxon>Ascomycota</taxon>
        <taxon>Saccharomycotina</taxon>
        <taxon>Pichiomycetes</taxon>
        <taxon>Pichiales</taxon>
        <taxon>Pichiaceae</taxon>
        <taxon>Brettanomyces</taxon>
    </lineage>
</organism>
<evidence type="ECO:0000256" key="5">
    <source>
        <dbReference type="ARBA" id="ARBA00023136"/>
    </source>
</evidence>
<dbReference type="GO" id="GO:0008324">
    <property type="term" value="F:monoatomic cation transmembrane transporter activity"/>
    <property type="evidence" value="ECO:0007669"/>
    <property type="project" value="InterPro"/>
</dbReference>
<evidence type="ECO:0000256" key="7">
    <source>
        <dbReference type="SAM" id="Phobius"/>
    </source>
</evidence>
<evidence type="ECO:0000256" key="4">
    <source>
        <dbReference type="ARBA" id="ARBA00022989"/>
    </source>
</evidence>
<evidence type="ECO:0000313" key="10">
    <source>
        <dbReference type="Proteomes" id="UP000290900"/>
    </source>
</evidence>
<dbReference type="EMBL" id="CAACVR010000014">
    <property type="protein sequence ID" value="VEU21919.1"/>
    <property type="molecule type" value="Genomic_DNA"/>
</dbReference>
<keyword evidence="2" id="KW-0813">Transport</keyword>
<dbReference type="GO" id="GO:0030003">
    <property type="term" value="P:intracellular monoatomic cation homeostasis"/>
    <property type="evidence" value="ECO:0007669"/>
    <property type="project" value="UniProtKB-ARBA"/>
</dbReference>
<proteinExistence type="predicted"/>
<evidence type="ECO:0000256" key="2">
    <source>
        <dbReference type="ARBA" id="ARBA00022448"/>
    </source>
</evidence>
<gene>
    <name evidence="9" type="ORF">BRENAR_LOCUS2651</name>
</gene>
<keyword evidence="5 7" id="KW-0472">Membrane</keyword>
<dbReference type="AlphaFoldDB" id="A0A448YLU3"/>
<dbReference type="NCBIfam" id="TIGR01297">
    <property type="entry name" value="CDF"/>
    <property type="match status" value="1"/>
</dbReference>
<evidence type="ECO:0000256" key="3">
    <source>
        <dbReference type="ARBA" id="ARBA00022692"/>
    </source>
</evidence>
<feature type="transmembrane region" description="Helical" evidence="7">
    <location>
        <begin position="274"/>
        <end position="292"/>
    </location>
</feature>
<accession>A0A448YLU3</accession>
<keyword evidence="10" id="KW-1185">Reference proteome</keyword>
<dbReference type="GO" id="GO:0016020">
    <property type="term" value="C:membrane"/>
    <property type="evidence" value="ECO:0007669"/>
    <property type="project" value="UniProtKB-SubCell"/>
</dbReference>
<feature type="transmembrane region" description="Helical" evidence="7">
    <location>
        <begin position="203"/>
        <end position="227"/>
    </location>
</feature>
<feature type="transmembrane region" description="Helical" evidence="7">
    <location>
        <begin position="312"/>
        <end position="330"/>
    </location>
</feature>
<dbReference type="InterPro" id="IPR050291">
    <property type="entry name" value="CDF_Transporter"/>
</dbReference>
<dbReference type="Gene3D" id="1.20.1510.10">
    <property type="entry name" value="Cation efflux protein transmembrane domain"/>
    <property type="match status" value="1"/>
</dbReference>